<reference evidence="1" key="1">
    <citation type="submission" date="2016-02" db="EMBL/GenBank/DDBJ databases">
        <title>WGS assembly of Manihot esculenta.</title>
        <authorList>
            <person name="Bredeson J.V."/>
            <person name="Prochnik S.E."/>
            <person name="Lyons J.B."/>
            <person name="Schmutz J."/>
            <person name="Grimwood J."/>
            <person name="Vrebalov J."/>
            <person name="Bart R.S."/>
            <person name="Amuge T."/>
            <person name="Ferguson M.E."/>
            <person name="Green R."/>
            <person name="Putnam N."/>
            <person name="Stites J."/>
            <person name="Rounsley S."/>
            <person name="Rokhsar D.S."/>
        </authorList>
    </citation>
    <scope>NUCLEOTIDE SEQUENCE [LARGE SCALE GENOMIC DNA]</scope>
    <source>
        <tissue evidence="1">Leaf</tissue>
    </source>
</reference>
<protein>
    <submittedName>
        <fullName evidence="1">Uncharacterized protein</fullName>
    </submittedName>
</protein>
<dbReference type="AlphaFoldDB" id="A0A2C9UJ64"/>
<organism evidence="1">
    <name type="scientific">Manihot esculenta</name>
    <name type="common">Cassava</name>
    <name type="synonym">Jatropha manihot</name>
    <dbReference type="NCBI Taxonomy" id="3983"/>
    <lineage>
        <taxon>Eukaryota</taxon>
        <taxon>Viridiplantae</taxon>
        <taxon>Streptophyta</taxon>
        <taxon>Embryophyta</taxon>
        <taxon>Tracheophyta</taxon>
        <taxon>Spermatophyta</taxon>
        <taxon>Magnoliopsida</taxon>
        <taxon>eudicotyledons</taxon>
        <taxon>Gunneridae</taxon>
        <taxon>Pentapetalae</taxon>
        <taxon>rosids</taxon>
        <taxon>fabids</taxon>
        <taxon>Malpighiales</taxon>
        <taxon>Euphorbiaceae</taxon>
        <taxon>Crotonoideae</taxon>
        <taxon>Manihoteae</taxon>
        <taxon>Manihot</taxon>
    </lineage>
</organism>
<proteinExistence type="predicted"/>
<evidence type="ECO:0000313" key="1">
    <source>
        <dbReference type="EMBL" id="OAY30766.1"/>
    </source>
</evidence>
<dbReference type="EMBL" id="CM004400">
    <property type="protein sequence ID" value="OAY30766.1"/>
    <property type="molecule type" value="Genomic_DNA"/>
</dbReference>
<sequence length="34" mass="3833">MSTRIIHSPKFNNILSASTTINKKFDTGNRAKLK</sequence>
<name>A0A2C9UJ64_MANES</name>
<gene>
    <name evidence="1" type="ORF">MANES_14G057100</name>
</gene>
<accession>A0A2C9UJ64</accession>